<evidence type="ECO:0000313" key="2">
    <source>
        <dbReference type="EMBL" id="ETS76163.1"/>
    </source>
</evidence>
<protein>
    <recommendedName>
        <fullName evidence="1">Aminoglycoside phosphotransferase domain-containing protein</fullName>
    </recommendedName>
</protein>
<reference evidence="3" key="1">
    <citation type="journal article" date="2015" name="BMC Genomics">
        <title>Genomic and transcriptomic analysis of the endophytic fungus Pestalotiopsis fici reveals its lifestyle and high potential for synthesis of natural products.</title>
        <authorList>
            <person name="Wang X."/>
            <person name="Zhang X."/>
            <person name="Liu L."/>
            <person name="Xiang M."/>
            <person name="Wang W."/>
            <person name="Sun X."/>
            <person name="Che Y."/>
            <person name="Guo L."/>
            <person name="Liu G."/>
            <person name="Guo L."/>
            <person name="Wang C."/>
            <person name="Yin W.B."/>
            <person name="Stadler M."/>
            <person name="Zhang X."/>
            <person name="Liu X."/>
        </authorList>
    </citation>
    <scope>NUCLEOTIDE SEQUENCE [LARGE SCALE GENOMIC DNA]</scope>
    <source>
        <strain evidence="3">W106-1 / CGMCC3.15140</strain>
    </source>
</reference>
<organism evidence="2 3">
    <name type="scientific">Pestalotiopsis fici (strain W106-1 / CGMCC3.15140)</name>
    <dbReference type="NCBI Taxonomy" id="1229662"/>
    <lineage>
        <taxon>Eukaryota</taxon>
        <taxon>Fungi</taxon>
        <taxon>Dikarya</taxon>
        <taxon>Ascomycota</taxon>
        <taxon>Pezizomycotina</taxon>
        <taxon>Sordariomycetes</taxon>
        <taxon>Xylariomycetidae</taxon>
        <taxon>Amphisphaeriales</taxon>
        <taxon>Sporocadaceae</taxon>
        <taxon>Pestalotiopsis</taxon>
    </lineage>
</organism>
<dbReference type="STRING" id="1229662.W3WQP5"/>
<evidence type="ECO:0000313" key="3">
    <source>
        <dbReference type="Proteomes" id="UP000030651"/>
    </source>
</evidence>
<dbReference type="PANTHER" id="PTHR21310:SF42">
    <property type="entry name" value="BIFUNCTIONAL AAC_APH"/>
    <property type="match status" value="1"/>
</dbReference>
<proteinExistence type="predicted"/>
<dbReference type="AlphaFoldDB" id="W3WQP5"/>
<dbReference type="OrthoDB" id="2831558at2759"/>
<dbReference type="HOGENOM" id="CLU_046553_0_0_1"/>
<keyword evidence="3" id="KW-1185">Reference proteome</keyword>
<dbReference type="KEGG" id="pfy:PFICI_11550"/>
<dbReference type="InParanoid" id="W3WQP5"/>
<accession>W3WQP5</accession>
<dbReference type="SUPFAM" id="SSF56112">
    <property type="entry name" value="Protein kinase-like (PK-like)"/>
    <property type="match status" value="1"/>
</dbReference>
<dbReference type="OMA" id="QGWILQE"/>
<dbReference type="PANTHER" id="PTHR21310">
    <property type="entry name" value="AMINOGLYCOSIDE PHOSPHOTRANSFERASE-RELATED-RELATED"/>
    <property type="match status" value="1"/>
</dbReference>
<dbReference type="Gene3D" id="3.90.1200.10">
    <property type="match status" value="1"/>
</dbReference>
<gene>
    <name evidence="2" type="ORF">PFICI_11550</name>
</gene>
<sequence length="440" mass="48845">MSIDNINQEGFQRRLDVIASILNSYQLEVRQATAVTPVEYEEDCPFPYNNFIYKIELSSPLGPSTFSAGTPRPGTSAPSKPNVSAIIIRLSNPRANGLNNAHRVENEVAAQALFRQHLISNRPTLTHIIPELYAWEPCRQPEVSGEAGFGWTICEFMPGANLAEQFEGMQLSQKLDVIEQVADVLAAVQQTLLPSQLKGHFGGLTFDGQGQIIGGQMSILPGGPWTKYTDLWVSRFRQQLHDADKSSVLKGWEKSGLRARIDRLVDAKEVAKLLDGVDTTQKTLIHGDFTLHNFLYDQTTSRITALLDFDFSWVSHPSHEFFTGLWSIGGGLRSDNDKIITAVLTGKFDEIDDSLSGKDKDKWQVAQSWNAALVERGAIRPASIAGIDRLRQLMELEDALCPSRLGNERAIERLQRQDKLAQAFNAATDKLTALLNDLDS</sequence>
<dbReference type="eggNOG" id="ENOG502SMPP">
    <property type="taxonomic scope" value="Eukaryota"/>
</dbReference>
<dbReference type="InterPro" id="IPR011009">
    <property type="entry name" value="Kinase-like_dom_sf"/>
</dbReference>
<dbReference type="RefSeq" id="XP_007838322.1">
    <property type="nucleotide sequence ID" value="XM_007840131.1"/>
</dbReference>
<name>W3WQP5_PESFW</name>
<feature type="domain" description="Aminoglycoside phosphotransferase" evidence="1">
    <location>
        <begin position="94"/>
        <end position="329"/>
    </location>
</feature>
<dbReference type="Pfam" id="PF01636">
    <property type="entry name" value="APH"/>
    <property type="match status" value="1"/>
</dbReference>
<dbReference type="InterPro" id="IPR051678">
    <property type="entry name" value="AGP_Transferase"/>
</dbReference>
<dbReference type="GeneID" id="19276563"/>
<dbReference type="Proteomes" id="UP000030651">
    <property type="component" value="Unassembled WGS sequence"/>
</dbReference>
<dbReference type="EMBL" id="KI912117">
    <property type="protein sequence ID" value="ETS76163.1"/>
    <property type="molecule type" value="Genomic_DNA"/>
</dbReference>
<dbReference type="InterPro" id="IPR002575">
    <property type="entry name" value="Aminoglycoside_PTrfase"/>
</dbReference>
<evidence type="ECO:0000259" key="1">
    <source>
        <dbReference type="Pfam" id="PF01636"/>
    </source>
</evidence>